<dbReference type="CDD" id="cd06174">
    <property type="entry name" value="MFS"/>
    <property type="match status" value="1"/>
</dbReference>
<dbReference type="PANTHER" id="PTHR43124:SF3">
    <property type="entry name" value="CHLORAMPHENICOL EFFLUX PUMP RV0191"/>
    <property type="match status" value="1"/>
</dbReference>
<dbReference type="PANTHER" id="PTHR43124">
    <property type="entry name" value="PURINE EFFLUX PUMP PBUE"/>
    <property type="match status" value="1"/>
</dbReference>
<feature type="transmembrane region" description="Helical" evidence="6">
    <location>
        <begin position="363"/>
        <end position="383"/>
    </location>
</feature>
<evidence type="ECO:0000256" key="3">
    <source>
        <dbReference type="ARBA" id="ARBA00022692"/>
    </source>
</evidence>
<dbReference type="BioCyc" id="SCAR396513:SCA_RS04580-MONOMER"/>
<proteinExistence type="predicted"/>
<feature type="transmembrane region" description="Helical" evidence="6">
    <location>
        <begin position="53"/>
        <end position="72"/>
    </location>
</feature>
<dbReference type="Proteomes" id="UP000000444">
    <property type="component" value="Chromosome"/>
</dbReference>
<evidence type="ECO:0000256" key="4">
    <source>
        <dbReference type="ARBA" id="ARBA00022989"/>
    </source>
</evidence>
<dbReference type="GO" id="GO:0022857">
    <property type="term" value="F:transmembrane transporter activity"/>
    <property type="evidence" value="ECO:0007669"/>
    <property type="project" value="InterPro"/>
</dbReference>
<feature type="transmembrane region" description="Helical" evidence="6">
    <location>
        <begin position="108"/>
        <end position="134"/>
    </location>
</feature>
<dbReference type="GO" id="GO:0005886">
    <property type="term" value="C:plasma membrane"/>
    <property type="evidence" value="ECO:0007669"/>
    <property type="project" value="UniProtKB-SubCell"/>
</dbReference>
<evidence type="ECO:0000256" key="1">
    <source>
        <dbReference type="ARBA" id="ARBA00004651"/>
    </source>
</evidence>
<keyword evidence="2" id="KW-1003">Cell membrane</keyword>
<feature type="transmembrane region" description="Helical" evidence="6">
    <location>
        <begin position="333"/>
        <end position="351"/>
    </location>
</feature>
<keyword evidence="3 6" id="KW-0812">Transmembrane</keyword>
<sequence>MNWLMKKLGLKDSKQLTGYLLVVTAGQIIYSGFEAFKGTFYNQLLQVLNVNNAELGVIFSLIGLSMFFYIPGGWINNRFSIRSLLITGMAIRFITMCIVIFLHPSFMFLKIIAVIWGLVEAFFWPAVLNGVVFYTDREQRAESREHRGLGFGLLESIRCGQEVIMNLILVAIMAAVGSIAVLKGGMLVYNLLLIPLIILIWKYVPKNGIAADENHDAETGYKSAKALKGLLYVLIQPKVWLAAITAMSVYWSYIILIYTVPYLQSVYHLTTAQTAFFGVINTGLIGVLAGVIAGTISDFVFKSSAKMIGAGLIASAAILVIVVFFPVGTTFSIVLLVTLSLTTFLSKSVLLAPISELKIPEDYSGAAMSVGSFLAYAPVFWVYRLNGSLLDSFKGHEILAYQTIFKIGIVVSLCGALSALILTFLMKQSRKKEVSN</sequence>
<dbReference type="InterPro" id="IPR036259">
    <property type="entry name" value="MFS_trans_sf"/>
</dbReference>
<protein>
    <submittedName>
        <fullName evidence="7">Membrane protein</fullName>
    </submittedName>
</protein>
<dbReference type="GeneID" id="93793338"/>
<comment type="subcellular location">
    <subcellularLocation>
        <location evidence="1">Cell membrane</location>
        <topology evidence="1">Multi-pass membrane protein</topology>
    </subcellularLocation>
</comment>
<accession>B9DPD5</accession>
<dbReference type="HOGENOM" id="CLU_043790_0_0_9"/>
<organism evidence="7 8">
    <name type="scientific">Staphylococcus carnosus (strain TM300)</name>
    <dbReference type="NCBI Taxonomy" id="396513"/>
    <lineage>
        <taxon>Bacteria</taxon>
        <taxon>Bacillati</taxon>
        <taxon>Bacillota</taxon>
        <taxon>Bacilli</taxon>
        <taxon>Bacillales</taxon>
        <taxon>Staphylococcaceae</taxon>
        <taxon>Staphylococcus</taxon>
    </lineage>
</organism>
<feature type="transmembrane region" description="Helical" evidence="6">
    <location>
        <begin position="16"/>
        <end position="33"/>
    </location>
</feature>
<dbReference type="InterPro" id="IPR011701">
    <property type="entry name" value="MFS"/>
</dbReference>
<dbReference type="RefSeq" id="WP_015900159.1">
    <property type="nucleotide sequence ID" value="NC_012121.1"/>
</dbReference>
<feature type="transmembrane region" description="Helical" evidence="6">
    <location>
        <begin position="239"/>
        <end position="263"/>
    </location>
</feature>
<feature type="transmembrane region" description="Helical" evidence="6">
    <location>
        <begin position="308"/>
        <end position="327"/>
    </location>
</feature>
<dbReference type="Pfam" id="PF07690">
    <property type="entry name" value="MFS_1"/>
    <property type="match status" value="1"/>
</dbReference>
<feature type="transmembrane region" description="Helical" evidence="6">
    <location>
        <begin position="275"/>
        <end position="296"/>
    </location>
</feature>
<dbReference type="KEGG" id="sca:SCA_0909"/>
<evidence type="ECO:0000256" key="6">
    <source>
        <dbReference type="SAM" id="Phobius"/>
    </source>
</evidence>
<dbReference type="OrthoDB" id="9783227at2"/>
<evidence type="ECO:0000313" key="8">
    <source>
        <dbReference type="Proteomes" id="UP000000444"/>
    </source>
</evidence>
<keyword evidence="8" id="KW-1185">Reference proteome</keyword>
<keyword evidence="4 6" id="KW-1133">Transmembrane helix</keyword>
<feature type="transmembrane region" description="Helical" evidence="6">
    <location>
        <begin position="403"/>
        <end position="426"/>
    </location>
</feature>
<keyword evidence="5 6" id="KW-0472">Membrane</keyword>
<dbReference type="EMBL" id="AM295250">
    <property type="protein sequence ID" value="CAL27818.1"/>
    <property type="molecule type" value="Genomic_DNA"/>
</dbReference>
<dbReference type="SUPFAM" id="SSF103473">
    <property type="entry name" value="MFS general substrate transporter"/>
    <property type="match status" value="1"/>
</dbReference>
<dbReference type="eggNOG" id="COG2814">
    <property type="taxonomic scope" value="Bacteria"/>
</dbReference>
<feature type="transmembrane region" description="Helical" evidence="6">
    <location>
        <begin position="84"/>
        <end position="102"/>
    </location>
</feature>
<name>B9DPD5_STACT</name>
<evidence type="ECO:0000256" key="5">
    <source>
        <dbReference type="ARBA" id="ARBA00023136"/>
    </source>
</evidence>
<dbReference type="Gene3D" id="1.20.1250.20">
    <property type="entry name" value="MFS general substrate transporter like domains"/>
    <property type="match status" value="2"/>
</dbReference>
<reference evidence="7 8" key="1">
    <citation type="journal article" date="2009" name="Appl. Environ. Microbiol.">
        <title>Genome analysis of the meat starter culture bacterium Staphylococcus carnosus TM300.</title>
        <authorList>
            <person name="Rosenstein R."/>
            <person name="Nerz C."/>
            <person name="Biswas L."/>
            <person name="Resch A."/>
            <person name="Raddatz G."/>
            <person name="Schuster S.C."/>
            <person name="Goetz F."/>
        </authorList>
    </citation>
    <scope>NUCLEOTIDE SEQUENCE [LARGE SCALE GENOMIC DNA]</scope>
    <source>
        <strain evidence="7 8">TM300</strain>
    </source>
</reference>
<dbReference type="InterPro" id="IPR050189">
    <property type="entry name" value="MFS_Efflux_Transporters"/>
</dbReference>
<evidence type="ECO:0000313" key="7">
    <source>
        <dbReference type="EMBL" id="CAL27818.1"/>
    </source>
</evidence>
<gene>
    <name evidence="7" type="ordered locus">Sca_0909</name>
</gene>
<feature type="transmembrane region" description="Helical" evidence="6">
    <location>
        <begin position="163"/>
        <end position="181"/>
    </location>
</feature>
<evidence type="ECO:0000256" key="2">
    <source>
        <dbReference type="ARBA" id="ARBA00022475"/>
    </source>
</evidence>
<dbReference type="AlphaFoldDB" id="B9DPD5"/>